<reference evidence="1" key="1">
    <citation type="journal article" date="2021" name="Sci. Rep.">
        <title>An efficient direct screening system for microorganisms that activate plant immune responses based on plant-microbe interactions using cultured plant cells.</title>
        <authorList>
            <person name="Kurokawa M."/>
            <person name="Nakano M."/>
            <person name="Kitahata N."/>
            <person name="Kuchitsu K."/>
            <person name="Furuya T."/>
        </authorList>
    </citation>
    <scope>NUCLEOTIDE SEQUENCE</scope>
    <source>
        <strain evidence="1">RS3R-1</strain>
    </source>
</reference>
<reference evidence="1" key="2">
    <citation type="submission" date="2022-11" db="EMBL/GenBank/DDBJ databases">
        <title>Draft genome sequencing of Pseudomonas atacamensis RS3R1.</title>
        <authorList>
            <person name="Furuya T."/>
            <person name="Kaneko H."/>
        </authorList>
    </citation>
    <scope>NUCLEOTIDE SEQUENCE</scope>
    <source>
        <strain evidence="1">RS3R-1</strain>
    </source>
</reference>
<proteinExistence type="predicted"/>
<comment type="caution">
    <text evidence="1">The sequence shown here is derived from an EMBL/GenBank/DDBJ whole genome shotgun (WGS) entry which is preliminary data.</text>
</comment>
<accession>A0ABQ5PRN7</accession>
<sequence length="87" mass="9583">MIREEAKIVAPHPSPLPREREPTCVIFKPEFGSVFQVGVYLESPSVSPLSLRERVRVRANRYPPSPPQAEGCNAAIMSTSIAAFFGN</sequence>
<keyword evidence="2" id="KW-1185">Reference proteome</keyword>
<dbReference type="EMBL" id="BSCQ01000057">
    <property type="protein sequence ID" value="GLH46209.1"/>
    <property type="molecule type" value="Genomic_DNA"/>
</dbReference>
<reference evidence="1" key="3">
    <citation type="journal article" date="2023" name="J. Biotechnol.">
        <title>Draft Genome Sequences of Endophytic Pseudomonas Strains, Isolated from the Interior of Brassicaceae Plants.</title>
        <authorList>
            <person name="Kaneko H."/>
            <person name="Furuya T."/>
        </authorList>
    </citation>
    <scope>NUCLEOTIDE SEQUENCE</scope>
    <source>
        <strain evidence="1">RS3R-1</strain>
    </source>
</reference>
<dbReference type="Proteomes" id="UP001145022">
    <property type="component" value="Unassembled WGS sequence"/>
</dbReference>
<evidence type="ECO:0000313" key="1">
    <source>
        <dbReference type="EMBL" id="GLH46209.1"/>
    </source>
</evidence>
<organism evidence="1 2">
    <name type="scientific">Pseudomonas atacamensis</name>
    <dbReference type="NCBI Taxonomy" id="2565368"/>
    <lineage>
        <taxon>Bacteria</taxon>
        <taxon>Pseudomonadati</taxon>
        <taxon>Pseudomonadota</taxon>
        <taxon>Gammaproteobacteria</taxon>
        <taxon>Pseudomonadales</taxon>
        <taxon>Pseudomonadaceae</taxon>
        <taxon>Pseudomonas</taxon>
    </lineage>
</organism>
<name>A0ABQ5PRN7_9PSED</name>
<gene>
    <name evidence="1" type="ORF">RS3R1_52970</name>
</gene>
<evidence type="ECO:0000313" key="2">
    <source>
        <dbReference type="Proteomes" id="UP001145022"/>
    </source>
</evidence>
<protein>
    <submittedName>
        <fullName evidence="1">Uncharacterized protein</fullName>
    </submittedName>
</protein>